<dbReference type="KEGG" id="rub:GBA63_03800"/>
<dbReference type="Proteomes" id="UP000501452">
    <property type="component" value="Chromosome"/>
</dbReference>
<keyword evidence="2" id="KW-0472">Membrane</keyword>
<keyword evidence="4" id="KW-1185">Reference proteome</keyword>
<name>A0A6G8Q5X9_9ACTN</name>
<dbReference type="AlphaFoldDB" id="A0A6G8Q5X9"/>
<feature type="transmembrane region" description="Helical" evidence="2">
    <location>
        <begin position="156"/>
        <end position="175"/>
    </location>
</feature>
<feature type="region of interest" description="Disordered" evidence="1">
    <location>
        <begin position="1"/>
        <end position="25"/>
    </location>
</feature>
<keyword evidence="2" id="KW-0812">Transmembrane</keyword>
<gene>
    <name evidence="3" type="ORF">GBA63_03800</name>
</gene>
<feature type="transmembrane region" description="Helical" evidence="2">
    <location>
        <begin position="78"/>
        <end position="100"/>
    </location>
</feature>
<reference evidence="3 4" key="1">
    <citation type="submission" date="2019-10" db="EMBL/GenBank/DDBJ databases">
        <title>Rubrobacter sp nov SCSIO 52090 isolated from a deep-sea sediment in the South China Sea.</title>
        <authorList>
            <person name="Chen R.W."/>
        </authorList>
    </citation>
    <scope>NUCLEOTIDE SEQUENCE [LARGE SCALE GENOMIC DNA]</scope>
    <source>
        <strain evidence="3 4">SCSIO 52909</strain>
    </source>
</reference>
<feature type="transmembrane region" description="Helical" evidence="2">
    <location>
        <begin position="34"/>
        <end position="58"/>
    </location>
</feature>
<keyword evidence="2" id="KW-1133">Transmembrane helix</keyword>
<proteinExistence type="predicted"/>
<protein>
    <submittedName>
        <fullName evidence="3">DUF1772 domain-containing protein</fullName>
    </submittedName>
</protein>
<feature type="transmembrane region" description="Helical" evidence="2">
    <location>
        <begin position="112"/>
        <end position="136"/>
    </location>
</feature>
<feature type="compositionally biased region" description="Basic residues" evidence="1">
    <location>
        <begin position="1"/>
        <end position="22"/>
    </location>
</feature>
<evidence type="ECO:0000313" key="4">
    <source>
        <dbReference type="Proteomes" id="UP000501452"/>
    </source>
</evidence>
<accession>A0A6G8Q5X9</accession>
<dbReference type="EMBL" id="CP045119">
    <property type="protein sequence ID" value="QIN81860.1"/>
    <property type="molecule type" value="Genomic_DNA"/>
</dbReference>
<organism evidence="3 4">
    <name type="scientific">Rubrobacter tropicus</name>
    <dbReference type="NCBI Taxonomy" id="2653851"/>
    <lineage>
        <taxon>Bacteria</taxon>
        <taxon>Bacillati</taxon>
        <taxon>Actinomycetota</taxon>
        <taxon>Rubrobacteria</taxon>
        <taxon>Rubrobacterales</taxon>
        <taxon>Rubrobacteraceae</taxon>
        <taxon>Rubrobacter</taxon>
    </lineage>
</organism>
<evidence type="ECO:0000313" key="3">
    <source>
        <dbReference type="EMBL" id="QIN81860.1"/>
    </source>
</evidence>
<evidence type="ECO:0000256" key="2">
    <source>
        <dbReference type="SAM" id="Phobius"/>
    </source>
</evidence>
<evidence type="ECO:0000256" key="1">
    <source>
        <dbReference type="SAM" id="MobiDB-lite"/>
    </source>
</evidence>
<sequence length="184" mass="19941">MGRARKRARKKPGRPARPRREVRRSATVSSFSRTVSVACAGAFAGGCLVVSVVLVPTWREMDPEAFLAWFQENGPRLGLTLFPLEVAGALFAVLAFFGAVRRGSNGRLPWGLSSLCIVATLVLLPLYFAGANARMIEGNMGAREVGAELASWQGWQWLRTALAVLAVAFGGWGLGRERAERTPK</sequence>